<accession>A0A4U6VB25</accession>
<name>A0A4U6VB25_SETVI</name>
<keyword evidence="2" id="KW-1185">Reference proteome</keyword>
<evidence type="ECO:0000313" key="2">
    <source>
        <dbReference type="Proteomes" id="UP000298652"/>
    </source>
</evidence>
<dbReference type="Gramene" id="TKW25822">
    <property type="protein sequence ID" value="TKW25822"/>
    <property type="gene ID" value="SEVIR_3G144600v2"/>
</dbReference>
<reference evidence="1" key="1">
    <citation type="submission" date="2019-03" db="EMBL/GenBank/DDBJ databases">
        <title>WGS assembly of Setaria viridis.</title>
        <authorList>
            <person name="Huang P."/>
            <person name="Jenkins J."/>
            <person name="Grimwood J."/>
            <person name="Barry K."/>
            <person name="Healey A."/>
            <person name="Mamidi S."/>
            <person name="Sreedasyam A."/>
            <person name="Shu S."/>
            <person name="Feldman M."/>
            <person name="Wu J."/>
            <person name="Yu Y."/>
            <person name="Chen C."/>
            <person name="Johnson J."/>
            <person name="Rokhsar D."/>
            <person name="Baxter I."/>
            <person name="Schmutz J."/>
            <person name="Brutnell T."/>
            <person name="Kellogg E."/>
        </authorList>
    </citation>
    <scope>NUCLEOTIDE SEQUENCE [LARGE SCALE GENOMIC DNA]</scope>
</reference>
<sequence>MGDCPETIEGGQVERWWWWVRCADRRGTRARLGALALAGHGTGCLPCPGGALPLSLSLTRESFWLSRRSFRSSPGENTDFCSASRPCLPLFRRVLVTLQRAACTFFGFRIQ</sequence>
<protein>
    <submittedName>
        <fullName evidence="1">Uncharacterized protein</fullName>
    </submittedName>
</protein>
<dbReference type="Proteomes" id="UP000298652">
    <property type="component" value="Chromosome 3"/>
</dbReference>
<evidence type="ECO:0000313" key="1">
    <source>
        <dbReference type="EMBL" id="TKW25822.1"/>
    </source>
</evidence>
<dbReference type="EMBL" id="CM016554">
    <property type="protein sequence ID" value="TKW25822.1"/>
    <property type="molecule type" value="Genomic_DNA"/>
</dbReference>
<organism evidence="1 2">
    <name type="scientific">Setaria viridis</name>
    <name type="common">Green bristlegrass</name>
    <name type="synonym">Setaria italica subsp. viridis</name>
    <dbReference type="NCBI Taxonomy" id="4556"/>
    <lineage>
        <taxon>Eukaryota</taxon>
        <taxon>Viridiplantae</taxon>
        <taxon>Streptophyta</taxon>
        <taxon>Embryophyta</taxon>
        <taxon>Tracheophyta</taxon>
        <taxon>Spermatophyta</taxon>
        <taxon>Magnoliopsida</taxon>
        <taxon>Liliopsida</taxon>
        <taxon>Poales</taxon>
        <taxon>Poaceae</taxon>
        <taxon>PACMAD clade</taxon>
        <taxon>Panicoideae</taxon>
        <taxon>Panicodae</taxon>
        <taxon>Paniceae</taxon>
        <taxon>Cenchrinae</taxon>
        <taxon>Setaria</taxon>
    </lineage>
</organism>
<gene>
    <name evidence="1" type="ORF">SEVIR_3G144600v2</name>
</gene>
<dbReference type="AlphaFoldDB" id="A0A4U6VB25"/>
<proteinExistence type="predicted"/>